<dbReference type="Proteomes" id="UP000735874">
    <property type="component" value="Unassembled WGS sequence"/>
</dbReference>
<dbReference type="PANTHER" id="PTHR42648:SF11">
    <property type="entry name" value="TRANSPOSON TY4-P GAG-POL POLYPROTEIN"/>
    <property type="match status" value="1"/>
</dbReference>
<evidence type="ECO:0000256" key="4">
    <source>
        <dbReference type="ARBA" id="ARBA00022801"/>
    </source>
</evidence>
<evidence type="ECO:0000256" key="9">
    <source>
        <dbReference type="ARBA" id="ARBA00023172"/>
    </source>
</evidence>
<gene>
    <name evidence="16" type="ORF">PC110_g16516</name>
    <name evidence="11" type="ORF">PC113_g10109</name>
    <name evidence="12" type="ORF">PC115_g15063</name>
    <name evidence="13" type="ORF">PC117_g7759</name>
    <name evidence="14" type="ORF">PC118_g8871</name>
    <name evidence="15" type="ORF">PC129_g8821</name>
</gene>
<keyword evidence="1" id="KW-0540">Nuclease</keyword>
<sequence length="261" mass="29542">MVENNTVKGMDILPELFKEKFVCLRCMSAKQKRRFYKASAAEKRTKVNYERLMSDTCDMGKYLPGLKECRYFQLIQDEGSRYKWCFPLKKKRDANECTIKLMTELLAQGHRIKTFSSDGGGEFDNNKLKLFIATRGIRFVPTHRYTPEENALVQKLNGVLVNKMRAVMHAANLPTALWSEVLQYVVDIDNMSATRALNGKTPSVKLMGSKPDVAKIRVCECVGFVHQAKHTHKLSPKAEPTLLLGFAQVSPGYYTCGLGGF</sequence>
<dbReference type="EMBL" id="RCMV01000264">
    <property type="protein sequence ID" value="KAG3220420.1"/>
    <property type="molecule type" value="Genomic_DNA"/>
</dbReference>
<keyword evidence="8" id="KW-0808">Transferase</keyword>
<keyword evidence="3" id="KW-0255">Endonuclease</keyword>
<evidence type="ECO:0000313" key="11">
    <source>
        <dbReference type="EMBL" id="KAG2858070.1"/>
    </source>
</evidence>
<keyword evidence="9" id="KW-0233">DNA recombination</keyword>
<dbReference type="GO" id="GO:0046872">
    <property type="term" value="F:metal ion binding"/>
    <property type="evidence" value="ECO:0007669"/>
    <property type="project" value="UniProtKB-KW"/>
</dbReference>
<evidence type="ECO:0000256" key="6">
    <source>
        <dbReference type="ARBA" id="ARBA00022908"/>
    </source>
</evidence>
<keyword evidence="5" id="KW-0460">Magnesium</keyword>
<keyword evidence="8" id="KW-0548">Nucleotidyltransferase</keyword>
<dbReference type="EMBL" id="RCMK01000161">
    <property type="protein sequence ID" value="KAG2946282.1"/>
    <property type="molecule type" value="Genomic_DNA"/>
</dbReference>
<evidence type="ECO:0000256" key="1">
    <source>
        <dbReference type="ARBA" id="ARBA00022722"/>
    </source>
</evidence>
<dbReference type="EMBL" id="RCMG01000265">
    <property type="protein sequence ID" value="KAG2858070.1"/>
    <property type="molecule type" value="Genomic_DNA"/>
</dbReference>
<dbReference type="STRING" id="29920.A0A329RRH7"/>
<dbReference type="SUPFAM" id="SSF53098">
    <property type="entry name" value="Ribonuclease H-like"/>
    <property type="match status" value="1"/>
</dbReference>
<proteinExistence type="predicted"/>
<dbReference type="GO" id="GO:0003964">
    <property type="term" value="F:RNA-directed DNA polymerase activity"/>
    <property type="evidence" value="ECO:0007669"/>
    <property type="project" value="UniProtKB-KW"/>
</dbReference>
<evidence type="ECO:0000313" key="15">
    <source>
        <dbReference type="EMBL" id="KAG3220420.1"/>
    </source>
</evidence>
<dbReference type="Proteomes" id="UP000251314">
    <property type="component" value="Unassembled WGS sequence"/>
</dbReference>
<dbReference type="EMBL" id="MJFZ01000591">
    <property type="protein sequence ID" value="RAW27091.1"/>
    <property type="molecule type" value="Genomic_DNA"/>
</dbReference>
<dbReference type="EMBL" id="RCMI01000599">
    <property type="protein sequence ID" value="KAG2904238.1"/>
    <property type="molecule type" value="Genomic_DNA"/>
</dbReference>
<evidence type="ECO:0000256" key="2">
    <source>
        <dbReference type="ARBA" id="ARBA00022723"/>
    </source>
</evidence>
<name>A0A329RRH7_9STRA</name>
<comment type="caution">
    <text evidence="16">The sequence shown here is derived from an EMBL/GenBank/DDBJ whole genome shotgun (WGS) entry which is preliminary data.</text>
</comment>
<dbReference type="GO" id="GO:0015074">
    <property type="term" value="P:DNA integration"/>
    <property type="evidence" value="ECO:0007669"/>
    <property type="project" value="UniProtKB-KW"/>
</dbReference>
<dbReference type="PANTHER" id="PTHR42648">
    <property type="entry name" value="TRANSPOSASE, PUTATIVE-RELATED"/>
    <property type="match status" value="1"/>
</dbReference>
<evidence type="ECO:0000313" key="14">
    <source>
        <dbReference type="EMBL" id="KAG2984443.1"/>
    </source>
</evidence>
<keyword evidence="17" id="KW-1185">Reference proteome</keyword>
<dbReference type="EMBL" id="RCML01000232">
    <property type="protein sequence ID" value="KAG2984443.1"/>
    <property type="molecule type" value="Genomic_DNA"/>
</dbReference>
<organism evidence="16 17">
    <name type="scientific">Phytophthora cactorum</name>
    <dbReference type="NCBI Taxonomy" id="29920"/>
    <lineage>
        <taxon>Eukaryota</taxon>
        <taxon>Sar</taxon>
        <taxon>Stramenopiles</taxon>
        <taxon>Oomycota</taxon>
        <taxon>Peronosporomycetes</taxon>
        <taxon>Peronosporales</taxon>
        <taxon>Peronosporaceae</taxon>
        <taxon>Phytophthora</taxon>
    </lineage>
</organism>
<dbReference type="Proteomes" id="UP000697107">
    <property type="component" value="Unassembled WGS sequence"/>
</dbReference>
<evidence type="ECO:0000256" key="3">
    <source>
        <dbReference type="ARBA" id="ARBA00022759"/>
    </source>
</evidence>
<dbReference type="Proteomes" id="UP000760860">
    <property type="component" value="Unassembled WGS sequence"/>
</dbReference>
<dbReference type="GO" id="GO:0004519">
    <property type="term" value="F:endonuclease activity"/>
    <property type="evidence" value="ECO:0007669"/>
    <property type="project" value="UniProtKB-KW"/>
</dbReference>
<evidence type="ECO:0000313" key="17">
    <source>
        <dbReference type="Proteomes" id="UP000251314"/>
    </source>
</evidence>
<protein>
    <recommendedName>
        <fullName evidence="10">Integrase catalytic domain-containing protein</fullName>
    </recommendedName>
</protein>
<keyword evidence="8" id="KW-0239">DNA-directed DNA polymerase</keyword>
<evidence type="ECO:0000256" key="8">
    <source>
        <dbReference type="ARBA" id="ARBA00022932"/>
    </source>
</evidence>
<keyword evidence="6" id="KW-0229">DNA integration</keyword>
<dbReference type="GO" id="GO:0003676">
    <property type="term" value="F:nucleic acid binding"/>
    <property type="evidence" value="ECO:0007669"/>
    <property type="project" value="InterPro"/>
</dbReference>
<reference evidence="11" key="2">
    <citation type="submission" date="2018-10" db="EMBL/GenBank/DDBJ databases">
        <title>Effector identification in a new, highly contiguous assembly of the strawberry crown rot pathogen Phytophthora cactorum.</title>
        <authorList>
            <person name="Armitage A.D."/>
            <person name="Nellist C.F."/>
            <person name="Bates H."/>
            <person name="Vickerstaff R.J."/>
            <person name="Harrison R.J."/>
        </authorList>
    </citation>
    <scope>NUCLEOTIDE SEQUENCE</scope>
    <source>
        <strain evidence="11">15-7</strain>
        <strain evidence="12">4032</strain>
        <strain evidence="13">4040</strain>
        <strain evidence="14">P415</strain>
        <strain evidence="15">P421</strain>
    </source>
</reference>
<accession>A0A329RRH7</accession>
<dbReference type="GO" id="GO:0003887">
    <property type="term" value="F:DNA-directed DNA polymerase activity"/>
    <property type="evidence" value="ECO:0007669"/>
    <property type="project" value="UniProtKB-KW"/>
</dbReference>
<dbReference type="PROSITE" id="PS50994">
    <property type="entry name" value="INTEGRASE"/>
    <property type="match status" value="1"/>
</dbReference>
<dbReference type="Proteomes" id="UP000774804">
    <property type="component" value="Unassembled WGS sequence"/>
</dbReference>
<dbReference type="InterPro" id="IPR001584">
    <property type="entry name" value="Integrase_cat-core"/>
</dbReference>
<dbReference type="InterPro" id="IPR036397">
    <property type="entry name" value="RNaseH_sf"/>
</dbReference>
<dbReference type="OrthoDB" id="98515at2759"/>
<dbReference type="Gene3D" id="3.30.420.10">
    <property type="entry name" value="Ribonuclease H-like superfamily/Ribonuclease H"/>
    <property type="match status" value="1"/>
</dbReference>
<evidence type="ECO:0000256" key="7">
    <source>
        <dbReference type="ARBA" id="ARBA00022918"/>
    </source>
</evidence>
<evidence type="ECO:0000313" key="12">
    <source>
        <dbReference type="EMBL" id="KAG2904238.1"/>
    </source>
</evidence>
<dbReference type="GO" id="GO:0016787">
    <property type="term" value="F:hydrolase activity"/>
    <property type="evidence" value="ECO:0007669"/>
    <property type="project" value="UniProtKB-KW"/>
</dbReference>
<evidence type="ECO:0000259" key="10">
    <source>
        <dbReference type="PROSITE" id="PS50994"/>
    </source>
</evidence>
<dbReference type="VEuPathDB" id="FungiDB:PC110_g16516"/>
<dbReference type="Proteomes" id="UP000736787">
    <property type="component" value="Unassembled WGS sequence"/>
</dbReference>
<dbReference type="GO" id="GO:0006310">
    <property type="term" value="P:DNA recombination"/>
    <property type="evidence" value="ECO:0007669"/>
    <property type="project" value="UniProtKB-KW"/>
</dbReference>
<evidence type="ECO:0000313" key="13">
    <source>
        <dbReference type="EMBL" id="KAG2946282.1"/>
    </source>
</evidence>
<keyword evidence="2" id="KW-0479">Metal-binding</keyword>
<reference evidence="16 17" key="1">
    <citation type="submission" date="2018-01" db="EMBL/GenBank/DDBJ databases">
        <title>Draft genome of the strawberry crown rot pathogen Phytophthora cactorum.</title>
        <authorList>
            <person name="Armitage A.D."/>
            <person name="Lysoe E."/>
            <person name="Nellist C.F."/>
            <person name="Harrison R.J."/>
            <person name="Brurberg M.B."/>
        </authorList>
    </citation>
    <scope>NUCLEOTIDE SEQUENCE [LARGE SCALE GENOMIC DNA]</scope>
    <source>
        <strain evidence="16 17">10300</strain>
    </source>
</reference>
<keyword evidence="7" id="KW-0695">RNA-directed DNA polymerase</keyword>
<dbReference type="InterPro" id="IPR012337">
    <property type="entry name" value="RNaseH-like_sf"/>
</dbReference>
<evidence type="ECO:0000256" key="5">
    <source>
        <dbReference type="ARBA" id="ARBA00022842"/>
    </source>
</evidence>
<dbReference type="InterPro" id="IPR039537">
    <property type="entry name" value="Retrotran_Ty1/copia-like"/>
</dbReference>
<evidence type="ECO:0000313" key="16">
    <source>
        <dbReference type="EMBL" id="RAW27091.1"/>
    </source>
</evidence>
<dbReference type="AlphaFoldDB" id="A0A329RRH7"/>
<keyword evidence="4" id="KW-0378">Hydrolase</keyword>
<feature type="domain" description="Integrase catalytic" evidence="10">
    <location>
        <begin position="41"/>
        <end position="210"/>
    </location>
</feature>